<dbReference type="Proteomes" id="UP001629536">
    <property type="component" value="Unassembled WGS sequence"/>
</dbReference>
<feature type="region of interest" description="Disordered" evidence="1">
    <location>
        <begin position="561"/>
        <end position="583"/>
    </location>
</feature>
<dbReference type="Pfam" id="PF08428">
    <property type="entry name" value="Rib"/>
    <property type="match status" value="3"/>
</dbReference>
<feature type="domain" description="Long Rib" evidence="3">
    <location>
        <begin position="552"/>
        <end position="638"/>
    </location>
</feature>
<comment type="caution">
    <text evidence="4">The sequence shown here is derived from an EMBL/GenBank/DDBJ whole genome shotgun (WGS) entry which is preliminary data.</text>
</comment>
<feature type="domain" description="Rib" evidence="2">
    <location>
        <begin position="1923"/>
        <end position="2006"/>
    </location>
</feature>
<feature type="compositionally biased region" description="Basic and acidic residues" evidence="1">
    <location>
        <begin position="1711"/>
        <end position="1724"/>
    </location>
</feature>
<feature type="region of interest" description="Disordered" evidence="1">
    <location>
        <begin position="1711"/>
        <end position="1731"/>
    </location>
</feature>
<dbReference type="RefSeq" id="WP_408126898.1">
    <property type="nucleotide sequence ID" value="NZ_JBFNFH010000021.1"/>
</dbReference>
<name>A0ABW9F8P5_9FIRM</name>
<gene>
    <name evidence="4" type="ORF">ABGF40_07565</name>
</gene>
<sequence>MNNSKRIMRKSVALLLAFLLVLGLVPGFNNQTSLAEDGLTEATAINKDGKITIENKSYNGKALIKKEGNLSNESTNQNVPVKGLKIYLQWMNDKGFVSPIYYTTSRQDGTYSFDLSQDEIDATGTVHPFKLSEDGNFLIRTWVDKNSYDSTKYTLVKNGDFYSGYFHNRLTRKNESWNFTVGIENVSGAQIVLQERHENELDWLAKPRDQWQYAIDSNQQRLDTGIWPKKGNFGTYRGSVWYENRENPGALANQYFKENADIYAVGKKVAVSYVNDEVARRFDTWRKANKTATLDDFKNQQKEIVKQYEQETGIKGSAIAETVVGTVEADGSYYIPFRGLYGVSRDKKGSRVTEEQYGQLVSWEDDRHDNLMQWNGTLGQLNRHINVEYMYAFPVDSEGYNYWSPAFPMAMFKEPVYGTSGDLVADVNASANIFQQKFVLLAANPSHNVIEYDTKLNYAIPKNTANTKTVGLISSTNYKITWFKDGQQIGEVKKVLSSDDGTLESFPITVPQDLDKSSVYTSAVFLETSTGKALEDAILVDSFIAVVMDVYSYEPAEVKPGEEKINNAPTGDNTSTTEVEKKPVSQGATFAIKEGYQIPEGYEISVNPTTGEVTVKVPDDAFPGKEIDVPVTMTVPADGLQGSSTQDLVAKFTVVNGDVFETDPNDPQTPEGYVLVVFDPTEDGKLDPNPKVELGTKKAYNVKDTLTWEEAVQKGLVVPTPEYKDESKVFAEKWTPALPENGAKVVGQTYVAQYLDKVVGPVDPNTTPNPNPDLYATVTFKSGDNASLEGNGTFYVLKSANKTLADIKDSAPTVKPNEGFKFVKWNPELDANTKITNDLEVNADVQKMEQSAKPVIETPTEGDTKVTIKANSGTLTVNVGGQPVPAEKIVDNKDGSYTLTLDQPLNKDQKIYAVLTEKDKTPSEKAETTVIAKIIDVADPVNPGQKPSENHFLAVFDAKDGKFDDGKQKKAFWVHKDTKLSELKDKVQDPKSNIDTKEFDKWTQDTKDFAFDETTFGTSDRNVEATYKDKEQSAKPEIKQPAANDKTIFVNVPAGTSKGKMTVTVTPKDGSEAYTIDLNTTDNVHYDGQVPAGKTLKTGDKVDATFTEDGKNPTNADPKTVESHLTDKEVIPYEPSDPKNPTDDNDPKIPNQDENGKIVEKGLYNIIGFKTEDRAKGTLTLAELIDKESISVLVKKGLTWEKVTVPTPKAKENNVFWMWSPLIPEKTANVENGNVYEAKFLTNGQEVEKDATLPDGVFKVTVSKDQASIKDNDLFGKTYAVFKDTKLSQDKFPALEANDGFKDPKWNEENPWDKVITSETEFKASATNAKFDNNNVVEVVIKEQPTLSYNEGNKLDLSKLVVTLKDKDGNTQDVPFDKFNDYGLTTNPVDKADLTVQDHNNKPVVVTHANSNKTANTENLAVKPNSTENVIPYNPTDPKNPTDDNDNNIPKVDKDGKNIVRSEYIVVAFNVTPENSGTLTLGDVKEQSVISALVKKDTKWSDVKLPETKASEGYAFWYWSDAKGETVADKEVRTARFIKSGDEITPADKDRKLPENFYKLSINKGEGIADDAKFGKVYAVKANDKLPENIFPEIKVSDEKEYRNPRWTDKDDTRFNSLDEIKAIPMSPADLEYIAKADKIQKQDWTDIVGFDKDSISEISIKEQPKLTYKDGENLDLTDLVVTLKDKNGMEVYVPFKDFKEYEITTDKVDGESLSHKDDNDKPVKVSVSDKSANTNPLVIEQKDMDKYEPKVTPIVKPNGEPTTEDEVKKAVEVPNYPKDSEEQPKILIDPDQKLPDGKTAGTFNINVTVKYPDGTEDHVEVPVIVNDPTKKENEIYEPKVTPIVKPNGEPTTNDDVKNAVEVPGYPKDAEKQPEISVDPGQKLPNGKTAGTFNIDVTVKYPDGSEDHVKVPVTVKEPVKKENEIYEPKVTPIVKPNGESTTNDDVKNAVEVPGYPKDAEKQPEISVDPGQKLPDGKTAGRFNIDVTVKYPDGSEDHVKVPVTVKEKVTPTDPIIITVTPGVEFITPEVLDPSNCAVKPWLVVKKDKGITYIVTLEDGTEVKPDKDGVYRYEYGQIVKVKAIAKDGYKFSADAVTEWSYRAPKPAVCEMKDEKPQVDNKPNGQNPNTSDSGVKVSVLAFAMSMVALFAIRKKRKENM</sequence>
<reference evidence="4 5" key="1">
    <citation type="journal article" date="2024" name="Front. Microbiol.">
        <title>Pangenomic and biochemical analyses of Helcococcus ovis reveal widespread tetracycline resistance and a novel bacterial species, Helcococcus bovis.</title>
        <authorList>
            <person name="Cunha F."/>
            <person name="Zhai Y."/>
            <person name="Casaro S."/>
            <person name="Jones K.L."/>
            <person name="Hernandez M."/>
            <person name="Bisinotto R.S."/>
            <person name="Kariyawasam S."/>
            <person name="Brown M.B."/>
            <person name="Phillips A."/>
            <person name="Jeong K.C."/>
            <person name="Galvao K.N."/>
        </authorList>
    </citation>
    <scope>NUCLEOTIDE SEQUENCE [LARGE SCALE GENOMIC DNA]</scope>
    <source>
        <strain evidence="4 5">KG197</strain>
    </source>
</reference>
<proteinExistence type="predicted"/>
<protein>
    <submittedName>
        <fullName evidence="4">Rib/alpha-like domain-containing protein</fullName>
    </submittedName>
</protein>
<feature type="region of interest" description="Disordered" evidence="1">
    <location>
        <begin position="2110"/>
        <end position="2129"/>
    </location>
</feature>
<evidence type="ECO:0000256" key="1">
    <source>
        <dbReference type="SAM" id="MobiDB-lite"/>
    </source>
</evidence>
<dbReference type="InterPro" id="IPR059115">
    <property type="entry name" value="Rib"/>
</dbReference>
<accession>A0ABW9F8P5</accession>
<dbReference type="EMBL" id="JBFNFH010000021">
    <property type="protein sequence ID" value="MFM1525513.1"/>
    <property type="molecule type" value="Genomic_DNA"/>
</dbReference>
<dbReference type="InterPro" id="IPR044055">
    <property type="entry name" value="RibLong"/>
</dbReference>
<organism evidence="4 5">
    <name type="scientific">Helcococcus bovis</name>
    <dbReference type="NCBI Taxonomy" id="3153252"/>
    <lineage>
        <taxon>Bacteria</taxon>
        <taxon>Bacillati</taxon>
        <taxon>Bacillota</taxon>
        <taxon>Tissierellia</taxon>
        <taxon>Tissierellales</taxon>
        <taxon>Peptoniphilaceae</taxon>
        <taxon>Helcococcus</taxon>
    </lineage>
</organism>
<dbReference type="Gene3D" id="2.60.40.3630">
    <property type="match status" value="2"/>
</dbReference>
<feature type="region of interest" description="Disordered" evidence="1">
    <location>
        <begin position="1840"/>
        <end position="1890"/>
    </location>
</feature>
<evidence type="ECO:0000313" key="5">
    <source>
        <dbReference type="Proteomes" id="UP001629536"/>
    </source>
</evidence>
<evidence type="ECO:0000313" key="4">
    <source>
        <dbReference type="EMBL" id="MFM1525513.1"/>
    </source>
</evidence>
<evidence type="ECO:0000259" key="3">
    <source>
        <dbReference type="Pfam" id="PF18957"/>
    </source>
</evidence>
<dbReference type="NCBIfam" id="NF038186">
    <property type="entry name" value="YPDG_rpt"/>
    <property type="match status" value="1"/>
</dbReference>
<feature type="region of interest" description="Disordered" evidence="1">
    <location>
        <begin position="1752"/>
        <end position="1784"/>
    </location>
</feature>
<feature type="region of interest" description="Disordered" evidence="1">
    <location>
        <begin position="1954"/>
        <end position="1978"/>
    </location>
</feature>
<feature type="domain" description="Rib" evidence="2">
    <location>
        <begin position="1744"/>
        <end position="1828"/>
    </location>
</feature>
<feature type="compositionally biased region" description="Polar residues" evidence="1">
    <location>
        <begin position="1412"/>
        <end position="1429"/>
    </location>
</feature>
<feature type="compositionally biased region" description="Polar residues" evidence="1">
    <location>
        <begin position="567"/>
        <end position="577"/>
    </location>
</feature>
<feature type="region of interest" description="Disordered" evidence="1">
    <location>
        <begin position="1104"/>
        <end position="1155"/>
    </location>
</feature>
<feature type="region of interest" description="Disordered" evidence="1">
    <location>
        <begin position="1412"/>
        <end position="1454"/>
    </location>
</feature>
<keyword evidence="5" id="KW-1185">Reference proteome</keyword>
<feature type="domain" description="Rib" evidence="2">
    <location>
        <begin position="1834"/>
        <end position="1917"/>
    </location>
</feature>
<evidence type="ECO:0000259" key="2">
    <source>
        <dbReference type="Pfam" id="PF08428"/>
    </source>
</evidence>
<feature type="compositionally biased region" description="Basic and acidic residues" evidence="1">
    <location>
        <begin position="1119"/>
        <end position="1147"/>
    </location>
</feature>
<feature type="compositionally biased region" description="Polar residues" evidence="1">
    <location>
        <begin position="2118"/>
        <end position="2129"/>
    </location>
</feature>
<dbReference type="Pfam" id="PF18957">
    <property type="entry name" value="RibLong"/>
    <property type="match status" value="1"/>
</dbReference>